<evidence type="ECO:0000313" key="3">
    <source>
        <dbReference type="EMBL" id="TDA37863.1"/>
    </source>
</evidence>
<protein>
    <submittedName>
        <fullName evidence="2">Uncharacterized protein</fullName>
    </submittedName>
</protein>
<organism evidence="2 4">
    <name type="scientific">Thermoproteota archaeon</name>
    <dbReference type="NCBI Taxonomy" id="2056631"/>
    <lineage>
        <taxon>Archaea</taxon>
        <taxon>Thermoproteota</taxon>
    </lineage>
</organism>
<evidence type="ECO:0000313" key="2">
    <source>
        <dbReference type="EMBL" id="RZN55473.1"/>
    </source>
</evidence>
<evidence type="ECO:0000256" key="1">
    <source>
        <dbReference type="SAM" id="Phobius"/>
    </source>
</evidence>
<name>A0A520KEW9_9CREN</name>
<feature type="transmembrane region" description="Helical" evidence="1">
    <location>
        <begin position="64"/>
        <end position="85"/>
    </location>
</feature>
<keyword evidence="1" id="KW-1133">Transmembrane helix</keyword>
<dbReference type="Proteomes" id="UP000317265">
    <property type="component" value="Unassembled WGS sequence"/>
</dbReference>
<dbReference type="EMBL" id="QNVI01000062">
    <property type="protein sequence ID" value="TDA37863.1"/>
    <property type="molecule type" value="Genomic_DNA"/>
</dbReference>
<reference evidence="3 5" key="1">
    <citation type="journal article" date="2019" name="Nat. Microbiol.">
        <title>Expanding anaerobic alkane metabolism in the domain of Archaea.</title>
        <authorList>
            <person name="Wang Y."/>
            <person name="Wegener G."/>
            <person name="Hou J."/>
            <person name="Wang F."/>
            <person name="Xiao X."/>
        </authorList>
    </citation>
    <scope>NUCLEOTIDE SEQUENCE [LARGE SCALE GENOMIC DNA]</scope>
    <source>
        <strain evidence="3">WYZ-LMO11</strain>
    </source>
</reference>
<sequence length="95" mass="10904">MWLIILAFAATIVTPIWYSMAENDKYLLKYLCLILWGTTIMVFVDHTIGFLTEGGEFIELTLDATILGIAMLIVALIIWEIILLIKDPKKVLYRK</sequence>
<evidence type="ECO:0000313" key="5">
    <source>
        <dbReference type="Proteomes" id="UP000317265"/>
    </source>
</evidence>
<proteinExistence type="predicted"/>
<evidence type="ECO:0000313" key="4">
    <source>
        <dbReference type="Proteomes" id="UP000316080"/>
    </source>
</evidence>
<reference evidence="2 4" key="2">
    <citation type="journal article" date="2019" name="Nat. Microbiol.">
        <title>Wide diversity of methane and short-chain alkane metabolisms in uncultured archaea.</title>
        <authorList>
            <person name="Borrel G."/>
            <person name="Adam P.S."/>
            <person name="McKay L.J."/>
            <person name="Chen L.X."/>
            <person name="Sierra-Garcia I.N."/>
            <person name="Sieber C.M."/>
            <person name="Letourneur Q."/>
            <person name="Ghozlane A."/>
            <person name="Andersen G.L."/>
            <person name="Li W.J."/>
            <person name="Hallam S.J."/>
            <person name="Muyzer G."/>
            <person name="de Oliveira V.M."/>
            <person name="Inskeep W.P."/>
            <person name="Banfield J.F."/>
            <person name="Gribaldo S."/>
        </authorList>
    </citation>
    <scope>NUCLEOTIDE SEQUENCE [LARGE SCALE GENOMIC DNA]</scope>
    <source>
        <strain evidence="2">Verst-YHS</strain>
    </source>
</reference>
<keyword evidence="1" id="KW-0812">Transmembrane</keyword>
<accession>A0A520KEW9</accession>
<dbReference type="EMBL" id="RXIH01000043">
    <property type="protein sequence ID" value="RZN55473.1"/>
    <property type="molecule type" value="Genomic_DNA"/>
</dbReference>
<dbReference type="Proteomes" id="UP000316080">
    <property type="component" value="Unassembled WGS sequence"/>
</dbReference>
<comment type="caution">
    <text evidence="2">The sequence shown here is derived from an EMBL/GenBank/DDBJ whole genome shotgun (WGS) entry which is preliminary data.</text>
</comment>
<gene>
    <name evidence="3" type="ORF">DSO09_05830</name>
    <name evidence="2" type="ORF">EF809_05140</name>
</gene>
<keyword evidence="1" id="KW-0472">Membrane</keyword>
<dbReference type="AlphaFoldDB" id="A0A520KEW9"/>